<evidence type="ECO:0000256" key="1">
    <source>
        <dbReference type="SAM" id="MobiDB-lite"/>
    </source>
</evidence>
<dbReference type="AlphaFoldDB" id="A0A9Q3BQT8"/>
<organism evidence="2 3">
    <name type="scientific">Austropuccinia psidii MF-1</name>
    <dbReference type="NCBI Taxonomy" id="1389203"/>
    <lineage>
        <taxon>Eukaryota</taxon>
        <taxon>Fungi</taxon>
        <taxon>Dikarya</taxon>
        <taxon>Basidiomycota</taxon>
        <taxon>Pucciniomycotina</taxon>
        <taxon>Pucciniomycetes</taxon>
        <taxon>Pucciniales</taxon>
        <taxon>Sphaerophragmiaceae</taxon>
        <taxon>Austropuccinia</taxon>
    </lineage>
</organism>
<accession>A0A9Q3BQT8</accession>
<name>A0A9Q3BQT8_9BASI</name>
<protein>
    <submittedName>
        <fullName evidence="2">Uncharacterized protein</fullName>
    </submittedName>
</protein>
<feature type="compositionally biased region" description="Polar residues" evidence="1">
    <location>
        <begin position="1"/>
        <end position="11"/>
    </location>
</feature>
<comment type="caution">
    <text evidence="2">The sequence shown here is derived from an EMBL/GenBank/DDBJ whole genome shotgun (WGS) entry which is preliminary data.</text>
</comment>
<feature type="region of interest" description="Disordered" evidence="1">
    <location>
        <begin position="1"/>
        <end position="98"/>
    </location>
</feature>
<gene>
    <name evidence="2" type="ORF">O181_010326</name>
</gene>
<dbReference type="Proteomes" id="UP000765509">
    <property type="component" value="Unassembled WGS sequence"/>
</dbReference>
<feature type="compositionally biased region" description="Polar residues" evidence="1">
    <location>
        <begin position="28"/>
        <end position="43"/>
    </location>
</feature>
<proteinExistence type="predicted"/>
<evidence type="ECO:0000313" key="2">
    <source>
        <dbReference type="EMBL" id="MBW0470611.1"/>
    </source>
</evidence>
<keyword evidence="3" id="KW-1185">Reference proteome</keyword>
<reference evidence="2" key="1">
    <citation type="submission" date="2021-03" db="EMBL/GenBank/DDBJ databases">
        <title>Draft genome sequence of rust myrtle Austropuccinia psidii MF-1, a brazilian biotype.</title>
        <authorList>
            <person name="Quecine M.C."/>
            <person name="Pachon D.M.R."/>
            <person name="Bonatelli M.L."/>
            <person name="Correr F.H."/>
            <person name="Franceschini L.M."/>
            <person name="Leite T.F."/>
            <person name="Margarido G.R.A."/>
            <person name="Almeida C.A."/>
            <person name="Ferrarezi J.A."/>
            <person name="Labate C.A."/>
        </authorList>
    </citation>
    <scope>NUCLEOTIDE SEQUENCE</scope>
    <source>
        <strain evidence="2">MF-1</strain>
    </source>
</reference>
<evidence type="ECO:0000313" key="3">
    <source>
        <dbReference type="Proteomes" id="UP000765509"/>
    </source>
</evidence>
<feature type="compositionally biased region" description="Basic and acidic residues" evidence="1">
    <location>
        <begin position="76"/>
        <end position="86"/>
    </location>
</feature>
<sequence>MVWNTTIQTSNQKDKGLAQQGKGGKQGRSLSSFYQQVSIQPTSPEREEEQGKQLEETIFPKLQDSKNPKGCHRPRLQNDQKIDGIKGKRGTKNETTPF</sequence>
<dbReference type="EMBL" id="AVOT02002502">
    <property type="protein sequence ID" value="MBW0470611.1"/>
    <property type="molecule type" value="Genomic_DNA"/>
</dbReference>